<proteinExistence type="inferred from homology"/>
<dbReference type="GO" id="GO:0004555">
    <property type="term" value="F:alpha,alpha-trehalase activity"/>
    <property type="evidence" value="ECO:0007669"/>
    <property type="project" value="UniProtKB-EC"/>
</dbReference>
<evidence type="ECO:0000259" key="7">
    <source>
        <dbReference type="Pfam" id="PF03632"/>
    </source>
</evidence>
<dbReference type="Gene3D" id="1.50.10.10">
    <property type="match status" value="1"/>
</dbReference>
<evidence type="ECO:0000256" key="5">
    <source>
        <dbReference type="ARBA" id="ARBA00023180"/>
    </source>
</evidence>
<dbReference type="PANTHER" id="PTHR11051:SF8">
    <property type="entry name" value="PROTEIN-GLUCOSYLGALACTOSYLHYDROXYLYSINE GLUCOSIDASE"/>
    <property type="match status" value="1"/>
</dbReference>
<dbReference type="GO" id="GO:0005993">
    <property type="term" value="P:trehalose catabolic process"/>
    <property type="evidence" value="ECO:0007669"/>
    <property type="project" value="TreeGrafter"/>
</dbReference>
<dbReference type="SUPFAM" id="SSF48208">
    <property type="entry name" value="Six-hairpin glycosidases"/>
    <property type="match status" value="1"/>
</dbReference>
<name>W2SDG8_CYPE1</name>
<dbReference type="PANTHER" id="PTHR11051">
    <property type="entry name" value="GLYCOSYL HYDROLASE-RELATED"/>
    <property type="match status" value="1"/>
</dbReference>
<dbReference type="InterPro" id="IPR005195">
    <property type="entry name" value="Glyco_hydro_65_M"/>
</dbReference>
<dbReference type="FunCoup" id="W2SDG8">
    <property type="interactions" value="69"/>
</dbReference>
<dbReference type="InterPro" id="IPR037018">
    <property type="entry name" value="GH65_N"/>
</dbReference>
<dbReference type="InterPro" id="IPR008928">
    <property type="entry name" value="6-hairpin_glycosidase_sf"/>
</dbReference>
<feature type="domain" description="Glycoside hydrolase family 65 central catalytic" evidence="7">
    <location>
        <begin position="422"/>
        <end position="598"/>
    </location>
</feature>
<dbReference type="STRING" id="1220924.W2SDG8"/>
<feature type="chain" id="PRO_5004824341" description="alpha,alpha-trehalase" evidence="6">
    <location>
        <begin position="20"/>
        <end position="1075"/>
    </location>
</feature>
<dbReference type="eggNOG" id="KOG4125">
    <property type="taxonomic scope" value="Eukaryota"/>
</dbReference>
<comment type="similarity">
    <text evidence="2">Belongs to the glycosyl hydrolase 65 family.</text>
</comment>
<dbReference type="EC" id="3.2.1.28" evidence="3"/>
<evidence type="ECO:0000259" key="8">
    <source>
        <dbReference type="Pfam" id="PF03636"/>
    </source>
</evidence>
<evidence type="ECO:0000256" key="3">
    <source>
        <dbReference type="ARBA" id="ARBA00012757"/>
    </source>
</evidence>
<dbReference type="Pfam" id="PF03632">
    <property type="entry name" value="Glyco_hydro_65m"/>
    <property type="match status" value="1"/>
</dbReference>
<feature type="domain" description="Glycoside hydrolase family 65 N-terminal" evidence="8">
    <location>
        <begin position="62"/>
        <end position="329"/>
    </location>
</feature>
<dbReference type="AlphaFoldDB" id="W2SDG8"/>
<dbReference type="OrthoDB" id="200349at2759"/>
<feature type="signal peptide" evidence="6">
    <location>
        <begin position="1"/>
        <end position="19"/>
    </location>
</feature>
<keyword evidence="10" id="KW-1185">Reference proteome</keyword>
<dbReference type="RefSeq" id="XP_008711488.1">
    <property type="nucleotide sequence ID" value="XM_008713266.1"/>
</dbReference>
<gene>
    <name evidence="9" type="ORF">HMPREF1541_00965</name>
</gene>
<dbReference type="Gene3D" id="2.60.120.260">
    <property type="entry name" value="Galactose-binding domain-like"/>
    <property type="match status" value="1"/>
</dbReference>
<dbReference type="EMBL" id="KB822711">
    <property type="protein sequence ID" value="ETN46776.1"/>
    <property type="molecule type" value="Genomic_DNA"/>
</dbReference>
<evidence type="ECO:0000313" key="10">
    <source>
        <dbReference type="Proteomes" id="UP000030752"/>
    </source>
</evidence>
<keyword evidence="5" id="KW-0325">Glycoprotein</keyword>
<protein>
    <recommendedName>
        <fullName evidence="3">alpha,alpha-trehalase</fullName>
        <ecNumber evidence="3">3.2.1.28</ecNumber>
    </recommendedName>
</protein>
<sequence length="1075" mass="116410">MQSPCGALLLLMLITSVTALDSSGSFSLPNKLTRRATADADVYETRFDGVSWDNANWQLTTETLDQGHYQARLSVANGYHGINVASLGPFFELDTSVDGDVIGGWPLFDRRQTFATIAGFWDSQPTTNGTNFDWLEQYGWESAISGIPHWAGIIVDLGQSAFLDASTNSSEIDDFTSTLDMKNGVVSWSFVWSPPDHDSFNISYQMFAHKLHVNQAFIQMNITASSDANATVANVLNGDCAVRTQPGEKGTDGGMIFSSVHPDGLENVTAFIYATMAVDGADPSNTSEGDLDRPYVGGNESSIATGLDIALSASQTVTFTKFVGIASSDGFEDPKSIARDAAQSANSTGYLPSLASHASEWAIVLPEHSVDDFADPLNGSLPDDPYAVESAILAVANPYYILQNTLSENAMSAVSNASINSHSVSVGGLGSDAYAGQIFWDAETWMQPGIVATFPYAARGFSNYRLEHYQQALENIDTAYQSSKNETEFSSDAAIFPWTSARRGNCTATGPCWDYEYHINGDIAQALSNEWLVSGDTDFFEQNHFPIHDSISVLLSEILEKNGSQWALRNMTDPDEFANHVDNGAFTMPLIANTLTNNNFFRTLFNQTPNDTWAEQAENVVIGRDESANILLEYTGMNGSIEVKQADVVLVTYPLSYTGENYTANDSLSDLDYYAAKQSQDGPGMTYAIFSIVANEVSPSGCSAYTYAVYSHHPYVRAPWFQFSEQLVDEFSVTGYHPAFPFLTGHGGANQVVLFGYLGLRLLPTSWSLHINPALPPQVPQVRYRTFYWHGWPISAFSNQTHTTLTRDPALEGAPGTSPNSTYATASIPVIVGAPGAEDTTSYDLPPNGTLVVPNRQYSLLKTTPGNALQCQFAESEADFVPGQFPIAAVDGAASTKWQPTESSENATITVEIPEVDQGKEVTGIRFDWGQRPAWNYSVSFANSSDEDGQVVAAGEADISDPWDEQEIARIVAVQSNTTYVNLTGTAQGGGGDEGPVVAPRYATLTIWGHRFDTNVTAENMTGDGATVAEWEVIVADDGGGADAPVRREMGVFGRQMLERAASGEKRGRKGKARL</sequence>
<keyword evidence="4" id="KW-0378">Hydrolase</keyword>
<organism evidence="9 10">
    <name type="scientific">Cyphellophora europaea (strain CBS 101466)</name>
    <name type="common">Phialophora europaea</name>
    <dbReference type="NCBI Taxonomy" id="1220924"/>
    <lineage>
        <taxon>Eukaryota</taxon>
        <taxon>Fungi</taxon>
        <taxon>Dikarya</taxon>
        <taxon>Ascomycota</taxon>
        <taxon>Pezizomycotina</taxon>
        <taxon>Eurotiomycetes</taxon>
        <taxon>Chaetothyriomycetidae</taxon>
        <taxon>Chaetothyriales</taxon>
        <taxon>Cyphellophoraceae</taxon>
        <taxon>Cyphellophora</taxon>
    </lineage>
</organism>
<dbReference type="InParanoid" id="W2SDG8"/>
<dbReference type="Gene3D" id="2.70.98.40">
    <property type="entry name" value="Glycoside hydrolase, family 65, N-terminal domain"/>
    <property type="match status" value="1"/>
</dbReference>
<evidence type="ECO:0000256" key="6">
    <source>
        <dbReference type="SAM" id="SignalP"/>
    </source>
</evidence>
<evidence type="ECO:0000313" key="9">
    <source>
        <dbReference type="EMBL" id="ETN46776.1"/>
    </source>
</evidence>
<dbReference type="Pfam" id="PF03636">
    <property type="entry name" value="Glyco_hydro_65N"/>
    <property type="match status" value="1"/>
</dbReference>
<dbReference type="FunFam" id="1.50.10.10:FF:000032">
    <property type="entry name" value="Vacuolar acid trehalase"/>
    <property type="match status" value="1"/>
</dbReference>
<reference evidence="9 10" key="1">
    <citation type="submission" date="2013-03" db="EMBL/GenBank/DDBJ databases">
        <title>The Genome Sequence of Phialophora europaea CBS 101466.</title>
        <authorList>
            <consortium name="The Broad Institute Genomics Platform"/>
            <person name="Cuomo C."/>
            <person name="de Hoog S."/>
            <person name="Gorbushina A."/>
            <person name="Walker B."/>
            <person name="Young S.K."/>
            <person name="Zeng Q."/>
            <person name="Gargeya S."/>
            <person name="Fitzgerald M."/>
            <person name="Haas B."/>
            <person name="Abouelleil A."/>
            <person name="Allen A.W."/>
            <person name="Alvarado L."/>
            <person name="Arachchi H.M."/>
            <person name="Berlin A.M."/>
            <person name="Chapman S.B."/>
            <person name="Gainer-Dewar J."/>
            <person name="Goldberg J."/>
            <person name="Griggs A."/>
            <person name="Gujja S."/>
            <person name="Hansen M."/>
            <person name="Howarth C."/>
            <person name="Imamovic A."/>
            <person name="Ireland A."/>
            <person name="Larimer J."/>
            <person name="McCowan C."/>
            <person name="Murphy C."/>
            <person name="Pearson M."/>
            <person name="Poon T.W."/>
            <person name="Priest M."/>
            <person name="Roberts A."/>
            <person name="Saif S."/>
            <person name="Shea T."/>
            <person name="Sisk P."/>
            <person name="Sykes S."/>
            <person name="Wortman J."/>
            <person name="Nusbaum C."/>
            <person name="Birren B."/>
        </authorList>
    </citation>
    <scope>NUCLEOTIDE SEQUENCE [LARGE SCALE GENOMIC DNA]</scope>
    <source>
        <strain evidence="9 10">CBS 101466</strain>
    </source>
</reference>
<dbReference type="VEuPathDB" id="FungiDB:HMPREF1541_00965"/>
<dbReference type="InterPro" id="IPR005196">
    <property type="entry name" value="Glyco_hydro_65_N"/>
</dbReference>
<dbReference type="GeneID" id="19968304"/>
<evidence type="ECO:0000256" key="4">
    <source>
        <dbReference type="ARBA" id="ARBA00022801"/>
    </source>
</evidence>
<dbReference type="InterPro" id="IPR012341">
    <property type="entry name" value="6hp_glycosidase-like_sf"/>
</dbReference>
<accession>W2SDG8</accession>
<dbReference type="SUPFAM" id="SSF74650">
    <property type="entry name" value="Galactose mutarotase-like"/>
    <property type="match status" value="1"/>
</dbReference>
<dbReference type="HOGENOM" id="CLU_006285_4_0_1"/>
<dbReference type="GO" id="GO:0030246">
    <property type="term" value="F:carbohydrate binding"/>
    <property type="evidence" value="ECO:0007669"/>
    <property type="project" value="InterPro"/>
</dbReference>
<dbReference type="GO" id="GO:0009277">
    <property type="term" value="C:fungal-type cell wall"/>
    <property type="evidence" value="ECO:0007669"/>
    <property type="project" value="TreeGrafter"/>
</dbReference>
<evidence type="ECO:0000256" key="2">
    <source>
        <dbReference type="ARBA" id="ARBA00006768"/>
    </source>
</evidence>
<keyword evidence="6" id="KW-0732">Signal</keyword>
<dbReference type="InterPro" id="IPR011013">
    <property type="entry name" value="Gal_mutarotase_sf_dom"/>
</dbReference>
<evidence type="ECO:0000256" key="1">
    <source>
        <dbReference type="ARBA" id="ARBA00001576"/>
    </source>
</evidence>
<dbReference type="Proteomes" id="UP000030752">
    <property type="component" value="Unassembled WGS sequence"/>
</dbReference>
<comment type="catalytic activity">
    <reaction evidence="1">
        <text>alpha,alpha-trehalose + H2O = alpha-D-glucose + beta-D-glucose</text>
        <dbReference type="Rhea" id="RHEA:32675"/>
        <dbReference type="ChEBI" id="CHEBI:15377"/>
        <dbReference type="ChEBI" id="CHEBI:15903"/>
        <dbReference type="ChEBI" id="CHEBI:16551"/>
        <dbReference type="ChEBI" id="CHEBI:17925"/>
        <dbReference type="EC" id="3.2.1.28"/>
    </reaction>
</comment>